<dbReference type="PANTHER" id="PTHR34597:SF1">
    <property type="entry name" value="HEME_HEMOPEXIN TRANSPORTER PROTEIN HUXB"/>
    <property type="match status" value="1"/>
</dbReference>
<dbReference type="InterPro" id="IPR051544">
    <property type="entry name" value="TPS_OM_transporter"/>
</dbReference>
<feature type="chain" id="PRO_5045142802" evidence="9">
    <location>
        <begin position="34"/>
        <end position="559"/>
    </location>
</feature>
<keyword evidence="8" id="KW-0998">Cell outer membrane</keyword>
<keyword evidence="3" id="KW-0813">Transport</keyword>
<dbReference type="PANTHER" id="PTHR34597">
    <property type="entry name" value="SLR1661 PROTEIN"/>
    <property type="match status" value="1"/>
</dbReference>
<dbReference type="Gene3D" id="2.40.160.50">
    <property type="entry name" value="membrane protein fhac: a member of the omp85/tpsb transporter family"/>
    <property type="match status" value="1"/>
</dbReference>
<evidence type="ECO:0000256" key="3">
    <source>
        <dbReference type="ARBA" id="ARBA00022448"/>
    </source>
</evidence>
<reference evidence="12" key="1">
    <citation type="journal article" date="2019" name="Int. J. Syst. Evol. Microbiol.">
        <title>The Global Catalogue of Microorganisms (GCM) 10K type strain sequencing project: providing services to taxonomists for standard genome sequencing and annotation.</title>
        <authorList>
            <consortium name="The Broad Institute Genomics Platform"/>
            <consortium name="The Broad Institute Genome Sequencing Center for Infectious Disease"/>
            <person name="Wu L."/>
            <person name="Ma J."/>
        </authorList>
    </citation>
    <scope>NUCLEOTIDE SEQUENCE [LARGE SCALE GENOMIC DNA]</scope>
    <source>
        <strain evidence="12">KACC 12508</strain>
    </source>
</reference>
<dbReference type="InterPro" id="IPR034746">
    <property type="entry name" value="POTRA"/>
</dbReference>
<organism evidence="11 12">
    <name type="scientific">Herminiimonas glaciei</name>
    <dbReference type="NCBI Taxonomy" id="523788"/>
    <lineage>
        <taxon>Bacteria</taxon>
        <taxon>Pseudomonadati</taxon>
        <taxon>Pseudomonadota</taxon>
        <taxon>Betaproteobacteria</taxon>
        <taxon>Burkholderiales</taxon>
        <taxon>Oxalobacteraceae</taxon>
        <taxon>Herminiimonas</taxon>
    </lineage>
</organism>
<accession>A0ABW2IBT9</accession>
<keyword evidence="7" id="KW-0472">Membrane</keyword>
<evidence type="ECO:0000256" key="5">
    <source>
        <dbReference type="ARBA" id="ARBA00022692"/>
    </source>
</evidence>
<feature type="domain" description="POTRA" evidence="10">
    <location>
        <begin position="76"/>
        <end position="151"/>
    </location>
</feature>
<keyword evidence="4" id="KW-1134">Transmembrane beta strand</keyword>
<dbReference type="Proteomes" id="UP001596542">
    <property type="component" value="Unassembled WGS sequence"/>
</dbReference>
<evidence type="ECO:0000256" key="8">
    <source>
        <dbReference type="ARBA" id="ARBA00023237"/>
    </source>
</evidence>
<evidence type="ECO:0000256" key="9">
    <source>
        <dbReference type="SAM" id="SignalP"/>
    </source>
</evidence>
<feature type="signal peptide" evidence="9">
    <location>
        <begin position="1"/>
        <end position="33"/>
    </location>
</feature>
<keyword evidence="5" id="KW-0812">Transmembrane</keyword>
<comment type="subcellular location">
    <subcellularLocation>
        <location evidence="1">Cell outer membrane</location>
    </subcellularLocation>
</comment>
<evidence type="ECO:0000259" key="10">
    <source>
        <dbReference type="PROSITE" id="PS51779"/>
    </source>
</evidence>
<dbReference type="Pfam" id="PF08479">
    <property type="entry name" value="POTRA_2"/>
    <property type="match status" value="1"/>
</dbReference>
<dbReference type="InterPro" id="IPR013686">
    <property type="entry name" value="Polypept-transport_assoc_ShlB"/>
</dbReference>
<keyword evidence="12" id="KW-1185">Reference proteome</keyword>
<dbReference type="EMBL" id="JBHTBU010000001">
    <property type="protein sequence ID" value="MFC7288505.1"/>
    <property type="molecule type" value="Genomic_DNA"/>
</dbReference>
<keyword evidence="6" id="KW-0653">Protein transport</keyword>
<evidence type="ECO:0000256" key="1">
    <source>
        <dbReference type="ARBA" id="ARBA00004442"/>
    </source>
</evidence>
<evidence type="ECO:0000313" key="11">
    <source>
        <dbReference type="EMBL" id="MFC7288505.1"/>
    </source>
</evidence>
<evidence type="ECO:0000256" key="2">
    <source>
        <dbReference type="ARBA" id="ARBA00009055"/>
    </source>
</evidence>
<dbReference type="InterPro" id="IPR005565">
    <property type="entry name" value="Hemolysn_activator_HlyB_C"/>
</dbReference>
<keyword evidence="9" id="KW-0732">Signal</keyword>
<comment type="caution">
    <text evidence="11">The sequence shown here is derived from an EMBL/GenBank/DDBJ whole genome shotgun (WGS) entry which is preliminary data.</text>
</comment>
<name>A0ABW2IBT9_9BURK</name>
<gene>
    <name evidence="11" type="ORF">ACFQPC_10695</name>
</gene>
<proteinExistence type="inferred from homology"/>
<evidence type="ECO:0000313" key="12">
    <source>
        <dbReference type="Proteomes" id="UP001596542"/>
    </source>
</evidence>
<dbReference type="RefSeq" id="WP_382271829.1">
    <property type="nucleotide sequence ID" value="NZ_JBHTBU010000001.1"/>
</dbReference>
<evidence type="ECO:0000256" key="6">
    <source>
        <dbReference type="ARBA" id="ARBA00022927"/>
    </source>
</evidence>
<sequence length="559" mass="60089">MKRNIVVSTRLSRKPLSAIVAACAVMASLPASAQIPPDAGRVLQQQAPVIEAPKEAPGITIETAKPSTVPAGGVQVAIQSVAIQGNSLFTEAKLLQAVGDVSGKSYDAAGLRELANRVSGFYHAAGYPFARAYLPPQNMQSGVLRIDVVEGRYGKVLAQGDGSLVEAAQRFLAPLRPGSVIQSTELERVSLLMDDLPGVRVAPIIRPGQELGTGDLAVQIERTAKYTGDVGLDNHGNRYTGRARARANLDINSPFMLGDQVNLRSLYTEEGMWFGNVAYSMPLGVSGLRGQVSYTHTYYQLGKSFAALDANGTADVYSAGLSYPILRSQKTNLTLSATYQYKKLNDKRGAVGSSNDKSSDTLPVALSFDTRDQFGGGAVTYGAVTWTPGKLKLDQTLRSLDALSARAEGSFNKVNLDIARIQAVTDKFNLFGRMSAQWSDENLDSSEKFGLGGPTGIRAYPVGESYGDQGWLAQFEARYAVGAFVPYAFYDAGWIKTNSKPWTSADNKRSIGGYGLGVRFAQNQWSVDAAVAWRTYGGRPESDTADHQPMGWITAGYKF</sequence>
<evidence type="ECO:0000256" key="4">
    <source>
        <dbReference type="ARBA" id="ARBA00022452"/>
    </source>
</evidence>
<protein>
    <submittedName>
        <fullName evidence="11">ShlB/FhaC/HecB family hemolysin secretion/activation protein</fullName>
    </submittedName>
</protein>
<dbReference type="PROSITE" id="PS51779">
    <property type="entry name" value="POTRA"/>
    <property type="match status" value="1"/>
</dbReference>
<comment type="similarity">
    <text evidence="2">Belongs to the TPS (TC 1.B.20) family.</text>
</comment>
<dbReference type="Pfam" id="PF03865">
    <property type="entry name" value="ShlB"/>
    <property type="match status" value="1"/>
</dbReference>
<evidence type="ECO:0000256" key="7">
    <source>
        <dbReference type="ARBA" id="ARBA00023136"/>
    </source>
</evidence>
<dbReference type="Gene3D" id="3.10.20.310">
    <property type="entry name" value="membrane protein fhac"/>
    <property type="match status" value="1"/>
</dbReference>